<evidence type="ECO:0000256" key="7">
    <source>
        <dbReference type="ARBA" id="ARBA00022917"/>
    </source>
</evidence>
<dbReference type="PANTHER" id="PTHR30075">
    <property type="entry name" value="GLYCYL-TRNA SYNTHETASE"/>
    <property type="match status" value="1"/>
</dbReference>
<keyword evidence="4 10" id="KW-0436">Ligase</keyword>
<feature type="domain" description="DALR anticodon binding" evidence="11">
    <location>
        <begin position="585"/>
        <end position="674"/>
    </location>
</feature>
<dbReference type="PRINTS" id="PR01045">
    <property type="entry name" value="TRNASYNTHGB"/>
</dbReference>
<evidence type="ECO:0000256" key="3">
    <source>
        <dbReference type="ARBA" id="ARBA00022490"/>
    </source>
</evidence>
<proteinExistence type="inferred from homology"/>
<comment type="catalytic activity">
    <reaction evidence="9 10">
        <text>tRNA(Gly) + glycine + ATP = glycyl-tRNA(Gly) + AMP + diphosphate</text>
        <dbReference type="Rhea" id="RHEA:16013"/>
        <dbReference type="Rhea" id="RHEA-COMP:9664"/>
        <dbReference type="Rhea" id="RHEA-COMP:9683"/>
        <dbReference type="ChEBI" id="CHEBI:30616"/>
        <dbReference type="ChEBI" id="CHEBI:33019"/>
        <dbReference type="ChEBI" id="CHEBI:57305"/>
        <dbReference type="ChEBI" id="CHEBI:78442"/>
        <dbReference type="ChEBI" id="CHEBI:78522"/>
        <dbReference type="ChEBI" id="CHEBI:456215"/>
        <dbReference type="EC" id="6.1.1.14"/>
    </reaction>
</comment>
<dbReference type="InterPro" id="IPR006194">
    <property type="entry name" value="Gly-tRNA-synth_heterodimer"/>
</dbReference>
<comment type="subunit">
    <text evidence="10">Tetramer of two alpha and two beta subunits.</text>
</comment>
<keyword evidence="5 10" id="KW-0547">Nucleotide-binding</keyword>
<dbReference type="PATRIC" id="fig|1600.4.peg.867"/>
<dbReference type="Pfam" id="PF02092">
    <property type="entry name" value="tRNA_synt_2f"/>
    <property type="match status" value="1"/>
</dbReference>
<dbReference type="GO" id="GO:0006426">
    <property type="term" value="P:glycyl-tRNA aminoacylation"/>
    <property type="evidence" value="ECO:0007669"/>
    <property type="project" value="UniProtKB-UniRule"/>
</dbReference>
<dbReference type="GO" id="GO:0005829">
    <property type="term" value="C:cytosol"/>
    <property type="evidence" value="ECO:0007669"/>
    <property type="project" value="TreeGrafter"/>
</dbReference>
<dbReference type="STRING" id="1600.LBAT_0845"/>
<dbReference type="KEGG" id="lae:LBAT_0845"/>
<keyword evidence="3 10" id="KW-0963">Cytoplasm</keyword>
<evidence type="ECO:0000259" key="11">
    <source>
        <dbReference type="Pfam" id="PF05746"/>
    </source>
</evidence>
<dbReference type="AlphaFoldDB" id="A0A0D6A3I2"/>
<dbReference type="EC" id="6.1.1.14" evidence="10"/>
<evidence type="ECO:0000313" key="12">
    <source>
        <dbReference type="EMBL" id="BAQ57234.1"/>
    </source>
</evidence>
<dbReference type="PANTHER" id="PTHR30075:SF2">
    <property type="entry name" value="GLYCINE--TRNA LIGASE, CHLOROPLASTIC_MITOCHONDRIAL 2"/>
    <property type="match status" value="1"/>
</dbReference>
<comment type="similarity">
    <text evidence="2 10">Belongs to the class-II aminoacyl-tRNA synthetase family.</text>
</comment>
<sequence>MTKDYLFEIGTEEMPAHVVSRSVKQLADRTRKFLKENGLKFKDIKTYSTPRRLTILVEDLAEKQKDIDKVKKGPAKKIAQDADGKWTKAAQGFARGQGMTPDDIYFQELKGTEYAYVHVKKEGKKASDILLGMSNIIKAMTFPTKMRWDSNDFEFVRPIHWLVSLFGSDVIPVKILDITAGRKTQGHRFLGDSVVLANADDYEDALKDQFVIVDADERKDMIVHQMNDLVKKNNWKIKPDKNLLEEVTNLVEYPTVFAGSFDKKYLKMPKEVLITSMKDNQRYFEVYDQDDNLINHFIAVRNGNKDYLDNVISGNEKVLVARLDDAQFFYDEDRKYPLSHFVDRLQNVSFHDKIGSMADKMKRARIIGDFLAKHWKLQDQVVKDFDRVSELYKFDLVTQMVGEFSELQGVMGMHYARLAGENEEVSVAIKEHYMPATSEGPLPETTVGSLLSVADKLDTIITFFGAGMIPTSSNDPYALRRNAYGIVRILLNQKWSLPFNEALPEMVDLLKGKTPAKLPKAGTQDEEIASFIRDRIKQYLQKNKFKYDIIDAVLASSQQDPIQILAAANVLQLHHDDDKFTPVVESLTRIDNILKKAKFKGQAKVDKSLFENNSENELYAGVENLQDVVDLADLYEGFVQLQPVIDQYFDTNMIMDKDEKIRNNRLAQLSNVSELADRLGDLSKLVIK</sequence>
<keyword evidence="6 10" id="KW-0067">ATP-binding</keyword>
<dbReference type="NCBIfam" id="TIGR00211">
    <property type="entry name" value="glyS"/>
    <property type="match status" value="1"/>
</dbReference>
<dbReference type="GO" id="GO:0004814">
    <property type="term" value="F:arginine-tRNA ligase activity"/>
    <property type="evidence" value="ECO:0007669"/>
    <property type="project" value="InterPro"/>
</dbReference>
<accession>A0A0D6A3I2</accession>
<dbReference type="GO" id="GO:0006420">
    <property type="term" value="P:arginyl-tRNA aminoacylation"/>
    <property type="evidence" value="ECO:0007669"/>
    <property type="project" value="InterPro"/>
</dbReference>
<dbReference type="PROSITE" id="PS50861">
    <property type="entry name" value="AA_TRNA_LIGASE_II_GLYAB"/>
    <property type="match status" value="1"/>
</dbReference>
<gene>
    <name evidence="10" type="primary">glyS</name>
    <name evidence="12" type="ORF">LBAT_0845</name>
</gene>
<comment type="subcellular location">
    <subcellularLocation>
        <location evidence="1 10">Cytoplasm</location>
    </subcellularLocation>
</comment>
<evidence type="ECO:0000313" key="13">
    <source>
        <dbReference type="Proteomes" id="UP000035709"/>
    </source>
</evidence>
<dbReference type="GO" id="GO:0005524">
    <property type="term" value="F:ATP binding"/>
    <property type="evidence" value="ECO:0007669"/>
    <property type="project" value="UniProtKB-UniRule"/>
</dbReference>
<dbReference type="Proteomes" id="UP000035709">
    <property type="component" value="Chromosome"/>
</dbReference>
<evidence type="ECO:0000256" key="2">
    <source>
        <dbReference type="ARBA" id="ARBA00008226"/>
    </source>
</evidence>
<evidence type="ECO:0000256" key="1">
    <source>
        <dbReference type="ARBA" id="ARBA00004496"/>
    </source>
</evidence>
<dbReference type="InterPro" id="IPR015944">
    <property type="entry name" value="Gly-tRNA-synth_bsu"/>
</dbReference>
<keyword evidence="7 10" id="KW-0648">Protein biosynthesis</keyword>
<dbReference type="HAMAP" id="MF_00255">
    <property type="entry name" value="Gly_tRNA_synth_beta"/>
    <property type="match status" value="1"/>
</dbReference>
<dbReference type="RefSeq" id="WP_060459437.1">
    <property type="nucleotide sequence ID" value="NZ_AP014808.1"/>
</dbReference>
<evidence type="ECO:0000256" key="10">
    <source>
        <dbReference type="HAMAP-Rule" id="MF_00255"/>
    </source>
</evidence>
<evidence type="ECO:0000256" key="4">
    <source>
        <dbReference type="ARBA" id="ARBA00022598"/>
    </source>
</evidence>
<keyword evidence="13" id="KW-1185">Reference proteome</keyword>
<organism evidence="12 13">
    <name type="scientific">Lactobacillus acetotolerans</name>
    <dbReference type="NCBI Taxonomy" id="1600"/>
    <lineage>
        <taxon>Bacteria</taxon>
        <taxon>Bacillati</taxon>
        <taxon>Bacillota</taxon>
        <taxon>Bacilli</taxon>
        <taxon>Lactobacillales</taxon>
        <taxon>Lactobacillaceae</taxon>
        <taxon>Lactobacillus</taxon>
    </lineage>
</organism>
<dbReference type="SUPFAM" id="SSF109604">
    <property type="entry name" value="HD-domain/PDEase-like"/>
    <property type="match status" value="1"/>
</dbReference>
<keyword evidence="8 10" id="KW-0030">Aminoacyl-tRNA synthetase</keyword>
<dbReference type="InterPro" id="IPR008909">
    <property type="entry name" value="DALR_anticod-bd"/>
</dbReference>
<evidence type="ECO:0000256" key="5">
    <source>
        <dbReference type="ARBA" id="ARBA00022741"/>
    </source>
</evidence>
<name>A0A0D6A3I2_9LACO</name>
<protein>
    <recommendedName>
        <fullName evidence="10">Glycine--tRNA ligase beta subunit</fullName>
        <ecNumber evidence="10">6.1.1.14</ecNumber>
    </recommendedName>
    <alternativeName>
        <fullName evidence="10">Glycyl-tRNA synthetase beta subunit</fullName>
        <shortName evidence="10">GlyRS</shortName>
    </alternativeName>
</protein>
<dbReference type="OrthoDB" id="9775440at2"/>
<evidence type="ECO:0000256" key="8">
    <source>
        <dbReference type="ARBA" id="ARBA00023146"/>
    </source>
</evidence>
<dbReference type="GO" id="GO:0004820">
    <property type="term" value="F:glycine-tRNA ligase activity"/>
    <property type="evidence" value="ECO:0007669"/>
    <property type="project" value="UniProtKB-UniRule"/>
</dbReference>
<evidence type="ECO:0000256" key="6">
    <source>
        <dbReference type="ARBA" id="ARBA00022840"/>
    </source>
</evidence>
<dbReference type="Pfam" id="PF05746">
    <property type="entry name" value="DALR_1"/>
    <property type="match status" value="1"/>
</dbReference>
<dbReference type="EMBL" id="AP014808">
    <property type="protein sequence ID" value="BAQ57234.1"/>
    <property type="molecule type" value="Genomic_DNA"/>
</dbReference>
<evidence type="ECO:0000256" key="9">
    <source>
        <dbReference type="ARBA" id="ARBA00047937"/>
    </source>
</evidence>
<reference evidence="12 13" key="1">
    <citation type="submission" date="2015-03" db="EMBL/GenBank/DDBJ databases">
        <title>Complete genome sequence of Lactobacillus acetotolerans NBRC 13120.</title>
        <authorList>
            <person name="Toh H."/>
            <person name="Morita H."/>
            <person name="Fujita N."/>
        </authorList>
    </citation>
    <scope>NUCLEOTIDE SEQUENCE [LARGE SCALE GENOMIC DNA]</scope>
    <source>
        <strain evidence="12 13">NBRC 13120</strain>
    </source>
</reference>